<evidence type="ECO:0000313" key="5">
    <source>
        <dbReference type="EMBL" id="JAC79395.1"/>
    </source>
</evidence>
<feature type="compositionally biased region" description="Low complexity" evidence="3">
    <location>
        <begin position="25"/>
        <end position="59"/>
    </location>
</feature>
<proteinExistence type="predicted"/>
<reference evidence="5" key="1">
    <citation type="submission" date="2014-05" db="EMBL/GenBank/DDBJ databases">
        <title>The transcriptome of the halophilic microalga Tetraselmis sp. GSL018 isolated from the Great Salt Lake, Utah.</title>
        <authorList>
            <person name="Jinkerson R.E."/>
            <person name="D'Adamo S."/>
            <person name="Posewitz M.C."/>
        </authorList>
    </citation>
    <scope>NUCLEOTIDE SEQUENCE</scope>
    <source>
        <strain evidence="5">GSL018</strain>
    </source>
</reference>
<evidence type="ECO:0000256" key="1">
    <source>
        <dbReference type="PROSITE-ProRule" id="PRU00176"/>
    </source>
</evidence>
<evidence type="ECO:0000256" key="2">
    <source>
        <dbReference type="SAM" id="Coils"/>
    </source>
</evidence>
<organism evidence="5">
    <name type="scientific">Tetraselmis sp. GSL018</name>
    <dbReference type="NCBI Taxonomy" id="582737"/>
    <lineage>
        <taxon>Eukaryota</taxon>
        <taxon>Viridiplantae</taxon>
        <taxon>Chlorophyta</taxon>
        <taxon>core chlorophytes</taxon>
        <taxon>Chlorodendrophyceae</taxon>
        <taxon>Chlorodendrales</taxon>
        <taxon>Chlorodendraceae</taxon>
        <taxon>Tetraselmis</taxon>
    </lineage>
</organism>
<dbReference type="Gene3D" id="3.30.70.330">
    <property type="match status" value="1"/>
</dbReference>
<protein>
    <submittedName>
        <fullName evidence="5">Cold-inducible RNA-binding protein</fullName>
    </submittedName>
</protein>
<dbReference type="GO" id="GO:0003723">
    <property type="term" value="F:RNA binding"/>
    <property type="evidence" value="ECO:0007669"/>
    <property type="project" value="UniProtKB-UniRule"/>
</dbReference>
<name>A0A061S907_9CHLO</name>
<feature type="compositionally biased region" description="Basic and acidic residues" evidence="3">
    <location>
        <begin position="226"/>
        <end position="247"/>
    </location>
</feature>
<dbReference type="Pfam" id="PF00076">
    <property type="entry name" value="RRM_1"/>
    <property type="match status" value="1"/>
</dbReference>
<evidence type="ECO:0000259" key="4">
    <source>
        <dbReference type="PROSITE" id="PS50102"/>
    </source>
</evidence>
<dbReference type="InterPro" id="IPR050441">
    <property type="entry name" value="RBM"/>
</dbReference>
<sequence>MADEANQAENREVAEEEQREHNRSPSRTPSPGPSKSNSSRGGSGRDSPSSRSSSSSRSQKASKRSYSRSSSRSLSRSPASKRPGRSGEGSQRHSSAAGIARPQKTLFIGHLSHTTDQQSLGAFFARYGSVEESKVITDPETRRSRGYGFVTFSTPEEADRVQREANGAQLDGRQIRVNLAHNSGKTGALRGRSAYVGRRFNQERGRPFPAYGDRGAGRHSRTPPRVVEKEEHNRSRSRSRDIGENAARDNGYGANGGGNHSSVSDQLMEEKQAGAKLQERIKALESEVARAKTFRADAEMRANMIDNELVAVLQKIKKRRDMLSRLCKAFGRVSRSKAECDDAQASMAMVVDQVAEELQAEAANAQQYAGGGGSGVAAGGGGGGDMLAQGSQYVDDLPRRGDGMEQGHAHGEAAGQQYVAMCS</sequence>
<feature type="domain" description="RRM" evidence="4">
    <location>
        <begin position="104"/>
        <end position="182"/>
    </location>
</feature>
<dbReference type="PANTHER" id="PTHR48034">
    <property type="entry name" value="TRANSFORMER-2 SEX-DETERMINING PROTEIN-RELATED"/>
    <property type="match status" value="1"/>
</dbReference>
<dbReference type="SUPFAM" id="SSF54928">
    <property type="entry name" value="RNA-binding domain, RBD"/>
    <property type="match status" value="1"/>
</dbReference>
<feature type="region of interest" description="Disordered" evidence="3">
    <location>
        <begin position="202"/>
        <end position="263"/>
    </location>
</feature>
<feature type="region of interest" description="Disordered" evidence="3">
    <location>
        <begin position="1"/>
        <end position="102"/>
    </location>
</feature>
<dbReference type="SMART" id="SM00360">
    <property type="entry name" value="RRM"/>
    <property type="match status" value="1"/>
</dbReference>
<accession>A0A061S907</accession>
<dbReference type="AlphaFoldDB" id="A0A061S907"/>
<dbReference type="PROSITE" id="PS50102">
    <property type="entry name" value="RRM"/>
    <property type="match status" value="1"/>
</dbReference>
<dbReference type="InterPro" id="IPR000504">
    <property type="entry name" value="RRM_dom"/>
</dbReference>
<evidence type="ECO:0000256" key="3">
    <source>
        <dbReference type="SAM" id="MobiDB-lite"/>
    </source>
</evidence>
<keyword evidence="2" id="KW-0175">Coiled coil</keyword>
<feature type="coiled-coil region" evidence="2">
    <location>
        <begin position="267"/>
        <end position="301"/>
    </location>
</feature>
<feature type="compositionally biased region" description="Low complexity" evidence="3">
    <location>
        <begin position="67"/>
        <end position="81"/>
    </location>
</feature>
<dbReference type="InterPro" id="IPR035979">
    <property type="entry name" value="RBD_domain_sf"/>
</dbReference>
<keyword evidence="1" id="KW-0694">RNA-binding</keyword>
<gene>
    <name evidence="5" type="primary">CIRBP</name>
    <name evidence="5" type="ORF">TSPGSL018_12816</name>
</gene>
<dbReference type="InterPro" id="IPR012677">
    <property type="entry name" value="Nucleotide-bd_a/b_plait_sf"/>
</dbReference>
<dbReference type="EMBL" id="GBEZ01005968">
    <property type="protein sequence ID" value="JAC79395.1"/>
    <property type="molecule type" value="Transcribed_RNA"/>
</dbReference>
<feature type="compositionally biased region" description="Basic and acidic residues" evidence="3">
    <location>
        <begin position="9"/>
        <end position="23"/>
    </location>
</feature>